<name>A0A8H7ZVJ3_9FUNG</name>
<organism evidence="2 3">
    <name type="scientific">Olpidium bornovanus</name>
    <dbReference type="NCBI Taxonomy" id="278681"/>
    <lineage>
        <taxon>Eukaryota</taxon>
        <taxon>Fungi</taxon>
        <taxon>Fungi incertae sedis</taxon>
        <taxon>Olpidiomycota</taxon>
        <taxon>Olpidiomycotina</taxon>
        <taxon>Olpidiomycetes</taxon>
        <taxon>Olpidiales</taxon>
        <taxon>Olpidiaceae</taxon>
        <taxon>Olpidium</taxon>
    </lineage>
</organism>
<feature type="non-terminal residue" evidence="2">
    <location>
        <position position="233"/>
    </location>
</feature>
<keyword evidence="3" id="KW-1185">Reference proteome</keyword>
<protein>
    <submittedName>
        <fullName evidence="2">Uncharacterized protein</fullName>
    </submittedName>
</protein>
<evidence type="ECO:0000313" key="3">
    <source>
        <dbReference type="Proteomes" id="UP000673691"/>
    </source>
</evidence>
<feature type="compositionally biased region" description="Low complexity" evidence="1">
    <location>
        <begin position="146"/>
        <end position="156"/>
    </location>
</feature>
<sequence length="233" mass="25730">MRLRRRDAGSPCRCTSHVIRSLSLLFALPAPPTDLPNLFPKNKRTIPCSLGYEPIGRDPVPVRSAVTHRRAARRRRRSRRRNRRVTFLPSPSSAPPSSSDRAVTRSSERGTVARAAVEGKTPAKPFARAAAEGKTVRARSSERKTATLTRATAERTCAQPLNDKEDQLSGPQLMSRSARDPSQLLVADNVFNKSCRCLGRIIVSPARYDAQELREAVDDQEQAIVAVAKVWLG</sequence>
<feature type="region of interest" description="Disordered" evidence="1">
    <location>
        <begin position="63"/>
        <end position="176"/>
    </location>
</feature>
<comment type="caution">
    <text evidence="2">The sequence shown here is derived from an EMBL/GenBank/DDBJ whole genome shotgun (WGS) entry which is preliminary data.</text>
</comment>
<gene>
    <name evidence="2" type="ORF">BJ554DRAFT_7666</name>
</gene>
<proteinExistence type="predicted"/>
<reference evidence="2 3" key="1">
    <citation type="journal article" name="Sci. Rep.">
        <title>Genome-scale phylogenetic analyses confirm Olpidium as the closest living zoosporic fungus to the non-flagellated, terrestrial fungi.</title>
        <authorList>
            <person name="Chang Y."/>
            <person name="Rochon D."/>
            <person name="Sekimoto S."/>
            <person name="Wang Y."/>
            <person name="Chovatia M."/>
            <person name="Sandor L."/>
            <person name="Salamov A."/>
            <person name="Grigoriev I.V."/>
            <person name="Stajich J.E."/>
            <person name="Spatafora J.W."/>
        </authorList>
    </citation>
    <scope>NUCLEOTIDE SEQUENCE [LARGE SCALE GENOMIC DNA]</scope>
    <source>
        <strain evidence="2">S191</strain>
    </source>
</reference>
<evidence type="ECO:0000256" key="1">
    <source>
        <dbReference type="SAM" id="MobiDB-lite"/>
    </source>
</evidence>
<dbReference type="Proteomes" id="UP000673691">
    <property type="component" value="Unassembled WGS sequence"/>
</dbReference>
<feature type="compositionally biased region" description="Low complexity" evidence="1">
    <location>
        <begin position="89"/>
        <end position="99"/>
    </location>
</feature>
<dbReference type="EMBL" id="JAEFCI010005424">
    <property type="protein sequence ID" value="KAG5460301.1"/>
    <property type="molecule type" value="Genomic_DNA"/>
</dbReference>
<evidence type="ECO:0000313" key="2">
    <source>
        <dbReference type="EMBL" id="KAG5460301.1"/>
    </source>
</evidence>
<accession>A0A8H7ZVJ3</accession>
<dbReference type="AlphaFoldDB" id="A0A8H7ZVJ3"/>
<feature type="compositionally biased region" description="Basic residues" evidence="1">
    <location>
        <begin position="66"/>
        <end position="84"/>
    </location>
</feature>